<feature type="binding site" evidence="3">
    <location>
        <position position="128"/>
    </location>
    <ligand>
        <name>Zn(2+)</name>
        <dbReference type="ChEBI" id="CHEBI:29105"/>
        <label>2</label>
    </ligand>
</feature>
<dbReference type="GO" id="GO:0046872">
    <property type="term" value="F:metal ion binding"/>
    <property type="evidence" value="ECO:0007669"/>
    <property type="project" value="UniProtKB-KW"/>
</dbReference>
<accession>A0A3T0DGG3</accession>
<dbReference type="GO" id="GO:0016813">
    <property type="term" value="F:hydrolase activity, acting on carbon-nitrogen (but not peptide) bonds, in linear amidines"/>
    <property type="evidence" value="ECO:0007669"/>
    <property type="project" value="InterPro"/>
</dbReference>
<sequence length="442" mass="47517">MSTITPVGQRFSSELTTLATLVDSERPGWTRRALSEFDIAGRDYARTLMKQAGLQTRVDGAGNVIGVLPGRLGGREIMLGSHTDTVDGGGRFDGITGVLGAIEVVRLLRENDIRLDHDLVIVVFFNEEPNDFGFFCVGSRAMTGLVDRTTLAATDTSGRSLAEALPDSGIDPEAFLDARYDFSKVTAFLELHIEQGPELERMGRQIGVVETITGINHFKALFTGRQDHAGTTPMDVRADAGCAAAGTVLAVESIAESGTNTRGTSGQIQFTPEAVNVVSANASVEGEFRGPEGSWLNEAQRRLTDAANQNADKRGVHVEMEWTTDDAPVPLHEPITSTIAEVADELGHSRATMFSGAGHDAGIIAAKTQVGMIFVPSHDGRSHCPEEFTELDDIVPGIEVLLQTVLRLDGAPPRRCYRFRCDCTVRWSTVAVTTVSADTTVC</sequence>
<evidence type="ECO:0000256" key="2">
    <source>
        <dbReference type="ARBA" id="ARBA00022801"/>
    </source>
</evidence>
<gene>
    <name evidence="4" type="ORF">CXR23_14285</name>
</gene>
<keyword evidence="3" id="KW-0862">Zinc</keyword>
<dbReference type="PIRSF" id="PIRSF001235">
    <property type="entry name" value="Amidase_carbamoylase"/>
    <property type="match status" value="1"/>
</dbReference>
<evidence type="ECO:0000256" key="1">
    <source>
        <dbReference type="ARBA" id="ARBA00006153"/>
    </source>
</evidence>
<dbReference type="RefSeq" id="WP_127363140.1">
    <property type="nucleotide sequence ID" value="NZ_CP025330.1"/>
</dbReference>
<reference evidence="4 5" key="2">
    <citation type="submission" date="2019-01" db="EMBL/GenBank/DDBJ databases">
        <title>Comparative genomic analysis of Brevibacterium aurantiacum sheds light on its evolution and its adaptation to smear-ripened cheeses.</title>
        <authorList>
            <person name="Moineau S."/>
        </authorList>
    </citation>
    <scope>NUCLEOTIDE SEQUENCE [LARGE SCALE GENOMIC DNA]</scope>
    <source>
        <strain evidence="4 5">SMQ-1417</strain>
    </source>
</reference>
<proteinExistence type="inferred from homology"/>
<dbReference type="PROSITE" id="PS00758">
    <property type="entry name" value="ARGE_DAPE_CPG2_1"/>
    <property type="match status" value="1"/>
</dbReference>
<keyword evidence="3" id="KW-0479">Metal-binding</keyword>
<reference evidence="4 5" key="1">
    <citation type="submission" date="2017-12" db="EMBL/GenBank/DDBJ databases">
        <authorList>
            <person name="Levesque S."/>
        </authorList>
    </citation>
    <scope>NUCLEOTIDE SEQUENCE [LARGE SCALE GENOMIC DNA]</scope>
    <source>
        <strain evidence="4 5">SMQ-1417</strain>
    </source>
</reference>
<dbReference type="CDD" id="cd03884">
    <property type="entry name" value="M20_bAS"/>
    <property type="match status" value="1"/>
</dbReference>
<dbReference type="SUPFAM" id="SSF53187">
    <property type="entry name" value="Zn-dependent exopeptidases"/>
    <property type="match status" value="1"/>
</dbReference>
<comment type="similarity">
    <text evidence="1">Belongs to the peptidase M20 family.</text>
</comment>
<dbReference type="Proteomes" id="UP000283000">
    <property type="component" value="Chromosome"/>
</dbReference>
<dbReference type="SUPFAM" id="SSF55031">
    <property type="entry name" value="Bacterial exopeptidase dimerisation domain"/>
    <property type="match status" value="1"/>
</dbReference>
<feature type="binding site" evidence="3">
    <location>
        <position position="192"/>
    </location>
    <ligand>
        <name>Zn(2+)</name>
        <dbReference type="ChEBI" id="CHEBI:29105"/>
        <label>1</label>
    </ligand>
</feature>
<feature type="binding site" evidence="3">
    <location>
        <position position="93"/>
    </location>
    <ligand>
        <name>Zn(2+)</name>
        <dbReference type="ChEBI" id="CHEBI:29105"/>
        <label>2</label>
    </ligand>
</feature>
<dbReference type="EMBL" id="CP025330">
    <property type="protein sequence ID" value="AZT94174.1"/>
    <property type="molecule type" value="Genomic_DNA"/>
</dbReference>
<feature type="binding site" evidence="3">
    <location>
        <position position="82"/>
    </location>
    <ligand>
        <name>Zn(2+)</name>
        <dbReference type="ChEBI" id="CHEBI:29105"/>
        <label>1</label>
    </ligand>
</feature>
<feature type="binding site" evidence="3">
    <location>
        <position position="383"/>
    </location>
    <ligand>
        <name>Zn(2+)</name>
        <dbReference type="ChEBI" id="CHEBI:29105"/>
        <label>2</label>
    </ligand>
</feature>
<dbReference type="AlphaFoldDB" id="A0A3T0DGG3"/>
<feature type="binding site" evidence="3">
    <location>
        <position position="93"/>
    </location>
    <ligand>
        <name>Zn(2+)</name>
        <dbReference type="ChEBI" id="CHEBI:29105"/>
        <label>1</label>
    </ligand>
</feature>
<evidence type="ECO:0000256" key="3">
    <source>
        <dbReference type="PIRSR" id="PIRSR001235-1"/>
    </source>
</evidence>
<organism evidence="4 5">
    <name type="scientific">Brevibacterium aurantiacum</name>
    <dbReference type="NCBI Taxonomy" id="273384"/>
    <lineage>
        <taxon>Bacteria</taxon>
        <taxon>Bacillati</taxon>
        <taxon>Actinomycetota</taxon>
        <taxon>Actinomycetes</taxon>
        <taxon>Micrococcales</taxon>
        <taxon>Brevibacteriaceae</taxon>
        <taxon>Brevibacterium</taxon>
    </lineage>
</organism>
<dbReference type="InterPro" id="IPR010158">
    <property type="entry name" value="Amidase_Cbmase"/>
</dbReference>
<protein>
    <submittedName>
        <fullName evidence="4">Zn-dependent hydrolase</fullName>
    </submittedName>
</protein>
<dbReference type="PANTHER" id="PTHR32494">
    <property type="entry name" value="ALLANTOATE DEIMINASE-RELATED"/>
    <property type="match status" value="1"/>
</dbReference>
<dbReference type="Gene3D" id="3.40.630.10">
    <property type="entry name" value="Zn peptidases"/>
    <property type="match status" value="1"/>
</dbReference>
<dbReference type="Pfam" id="PF01546">
    <property type="entry name" value="Peptidase_M20"/>
    <property type="match status" value="1"/>
</dbReference>
<name>A0A3T0DGG3_BREAU</name>
<comment type="cofactor">
    <cofactor evidence="3">
        <name>Zn(2+)</name>
        <dbReference type="ChEBI" id="CHEBI:29105"/>
    </cofactor>
    <text evidence="3">Binds 2 Zn(2+) ions per subunit.</text>
</comment>
<keyword evidence="2 4" id="KW-0378">Hydrolase</keyword>
<dbReference type="Gene3D" id="3.30.70.360">
    <property type="match status" value="1"/>
</dbReference>
<dbReference type="PANTHER" id="PTHR32494:SF5">
    <property type="entry name" value="ALLANTOATE AMIDOHYDROLASE"/>
    <property type="match status" value="1"/>
</dbReference>
<dbReference type="InterPro" id="IPR001261">
    <property type="entry name" value="ArgE/DapE_CS"/>
</dbReference>
<evidence type="ECO:0000313" key="4">
    <source>
        <dbReference type="EMBL" id="AZT94174.1"/>
    </source>
</evidence>
<dbReference type="InterPro" id="IPR036264">
    <property type="entry name" value="Bact_exopeptidase_dim_dom"/>
</dbReference>
<dbReference type="NCBIfam" id="TIGR01879">
    <property type="entry name" value="hydantase"/>
    <property type="match status" value="1"/>
</dbReference>
<dbReference type="InterPro" id="IPR002933">
    <property type="entry name" value="Peptidase_M20"/>
</dbReference>
<evidence type="ECO:0000313" key="5">
    <source>
        <dbReference type="Proteomes" id="UP000283000"/>
    </source>
</evidence>